<comment type="caution">
    <text evidence="2">The sequence shown here is derived from an EMBL/GenBank/DDBJ whole genome shotgun (WGS) entry which is preliminary data.</text>
</comment>
<dbReference type="EMBL" id="NUYN01000011">
    <property type="protein sequence ID" value="PFN27643.1"/>
    <property type="molecule type" value="Genomic_DNA"/>
</dbReference>
<accession>A0A2B1KUT6</accession>
<keyword evidence="1" id="KW-1133">Transmembrane helix</keyword>
<dbReference type="AlphaFoldDB" id="A0A2B1KUT6"/>
<keyword evidence="1" id="KW-0472">Membrane</keyword>
<dbReference type="Proteomes" id="UP000225182">
    <property type="component" value="Unassembled WGS sequence"/>
</dbReference>
<keyword evidence="1" id="KW-0812">Transmembrane</keyword>
<sequence>MNNPYLPRFLKRLGVFLVCFFGSLFLGSGLDSTLLIMFSIFTPIIVPAYFYMKDNKEKNACIEMIRRERNQNSKFTVLAYHNDLEFGYLSLTDKSFTFVPKKGEIIDIPLESVTNYGFKGVGTGEYATTTSNFGNTGMQFSSTREVKVPVFYVTVGEKTYEWLAHKHSKMFDAVQKSEGKDRSKLKSNY</sequence>
<evidence type="ECO:0000313" key="3">
    <source>
        <dbReference type="Proteomes" id="UP000225182"/>
    </source>
</evidence>
<reference evidence="2 3" key="1">
    <citation type="submission" date="2017-09" db="EMBL/GenBank/DDBJ databases">
        <title>Large-scale bioinformatics analysis of Bacillus genomes uncovers conserved roles of natural products in bacterial physiology.</title>
        <authorList>
            <consortium name="Agbiome Team Llc"/>
            <person name="Bleich R.M."/>
            <person name="Grubbs K.J."/>
            <person name="Santa Maria K.C."/>
            <person name="Allen S.E."/>
            <person name="Farag S."/>
            <person name="Shank E.A."/>
            <person name="Bowers A."/>
        </authorList>
    </citation>
    <scope>NUCLEOTIDE SEQUENCE [LARGE SCALE GENOMIC DNA]</scope>
    <source>
        <strain evidence="2 3">AFS076905</strain>
    </source>
</reference>
<feature type="transmembrane region" description="Helical" evidence="1">
    <location>
        <begin position="9"/>
        <end position="28"/>
    </location>
</feature>
<name>A0A2B1KUT6_BACCE</name>
<organism evidence="2 3">
    <name type="scientific">Bacillus cereus</name>
    <dbReference type="NCBI Taxonomy" id="1396"/>
    <lineage>
        <taxon>Bacteria</taxon>
        <taxon>Bacillati</taxon>
        <taxon>Bacillota</taxon>
        <taxon>Bacilli</taxon>
        <taxon>Bacillales</taxon>
        <taxon>Bacillaceae</taxon>
        <taxon>Bacillus</taxon>
        <taxon>Bacillus cereus group</taxon>
    </lineage>
</organism>
<gene>
    <name evidence="2" type="ORF">COJ50_07960</name>
</gene>
<feature type="transmembrane region" description="Helical" evidence="1">
    <location>
        <begin position="34"/>
        <end position="52"/>
    </location>
</feature>
<evidence type="ECO:0000313" key="2">
    <source>
        <dbReference type="EMBL" id="PFN27643.1"/>
    </source>
</evidence>
<evidence type="ECO:0000256" key="1">
    <source>
        <dbReference type="SAM" id="Phobius"/>
    </source>
</evidence>
<proteinExistence type="predicted"/>
<protein>
    <submittedName>
        <fullName evidence="2">Uncharacterized protein</fullName>
    </submittedName>
</protein>